<dbReference type="Pfam" id="PF00535">
    <property type="entry name" value="Glycos_transf_2"/>
    <property type="match status" value="1"/>
</dbReference>
<feature type="domain" description="Glycosyltransferase 2-like" evidence="1">
    <location>
        <begin position="8"/>
        <end position="185"/>
    </location>
</feature>
<dbReference type="InterPro" id="IPR001173">
    <property type="entry name" value="Glyco_trans_2-like"/>
</dbReference>
<name>A0A2G5VH95_9PELO</name>
<protein>
    <recommendedName>
        <fullName evidence="1">Glycosyltransferase 2-like domain-containing protein</fullName>
    </recommendedName>
</protein>
<comment type="caution">
    <text evidence="2">The sequence shown here is derived from an EMBL/GenBank/DDBJ whole genome shotgun (WGS) entry which is preliminary data.</text>
</comment>
<dbReference type="InterPro" id="IPR029044">
    <property type="entry name" value="Nucleotide-diphossugar_trans"/>
</dbReference>
<evidence type="ECO:0000313" key="3">
    <source>
        <dbReference type="Proteomes" id="UP000230233"/>
    </source>
</evidence>
<dbReference type="GO" id="GO:0016758">
    <property type="term" value="F:hexosyltransferase activity"/>
    <property type="evidence" value="ECO:0007669"/>
    <property type="project" value="UniProtKB-ARBA"/>
</dbReference>
<dbReference type="PANTHER" id="PTHR22916:SF3">
    <property type="entry name" value="UDP-GLCNAC:BETAGAL BETA-1,3-N-ACETYLGLUCOSAMINYLTRANSFERASE-LIKE PROTEIN 1"/>
    <property type="match status" value="1"/>
</dbReference>
<dbReference type="PANTHER" id="PTHR22916">
    <property type="entry name" value="GLYCOSYLTRANSFERASE"/>
    <property type="match status" value="1"/>
</dbReference>
<gene>
    <name evidence="2" type="primary">Cni-F13G3.6</name>
    <name evidence="2" type="synonym">Cnig_chr_I.g1779</name>
    <name evidence="2" type="ORF">B9Z55_001779</name>
</gene>
<dbReference type="Proteomes" id="UP000230233">
    <property type="component" value="Chromosome I"/>
</dbReference>
<dbReference type="Gene3D" id="3.90.550.10">
    <property type="entry name" value="Spore Coat Polysaccharide Biosynthesis Protein SpsA, Chain A"/>
    <property type="match status" value="1"/>
</dbReference>
<organism evidence="2 3">
    <name type="scientific">Caenorhabditis nigoni</name>
    <dbReference type="NCBI Taxonomy" id="1611254"/>
    <lineage>
        <taxon>Eukaryota</taxon>
        <taxon>Metazoa</taxon>
        <taxon>Ecdysozoa</taxon>
        <taxon>Nematoda</taxon>
        <taxon>Chromadorea</taxon>
        <taxon>Rhabditida</taxon>
        <taxon>Rhabditina</taxon>
        <taxon>Rhabditomorpha</taxon>
        <taxon>Rhabditoidea</taxon>
        <taxon>Rhabditidae</taxon>
        <taxon>Peloderinae</taxon>
        <taxon>Caenorhabditis</taxon>
    </lineage>
</organism>
<keyword evidence="3" id="KW-1185">Reference proteome</keyword>
<dbReference type="SUPFAM" id="SSF53448">
    <property type="entry name" value="Nucleotide-diphospho-sugar transferases"/>
    <property type="match status" value="1"/>
</dbReference>
<evidence type="ECO:0000259" key="1">
    <source>
        <dbReference type="Pfam" id="PF00535"/>
    </source>
</evidence>
<sequence length="357" mass="40786">MVYQYDVSVIIPAKNAEKFLRETLNGLLAQTAAAENTKIEICLADDGSVDDTVRILENARLEFEELGMKVVISHVKQPGGVGAAKDCAVRSSKGRYLCFNDADDVSAPNRIKLQLDLARKLSKSNDDFVFVGGQFHRTPDGSTTRYTNWANSMTGEKIRKQVYTSHGPTLVAPTWFISRSLFDKVGGFRTDVPVGFPEDLDFFYKCLDIPECVFDKVPEDIVMYRYHPNCASHSVTEQTIWNFRLQRLKEQYLAKWDKFTIWSAGKQGKRFFKSLDDDEKTKVREFCDIDEAKIGRGMHEEFDERTRTVTHKVPIVNIETAKPPLVVCVKLDLTHGDLERIIERKGWREHVDLVYFG</sequence>
<reference evidence="3" key="1">
    <citation type="submission" date="2017-10" db="EMBL/GenBank/DDBJ databases">
        <title>Rapid genome shrinkage in a self-fertile nematode reveals novel sperm competition proteins.</title>
        <authorList>
            <person name="Yin D."/>
            <person name="Schwarz E.M."/>
            <person name="Thomas C.G."/>
            <person name="Felde R.L."/>
            <person name="Korf I.F."/>
            <person name="Cutter A.D."/>
            <person name="Schartner C.M."/>
            <person name="Ralston E.J."/>
            <person name="Meyer B.J."/>
            <person name="Haag E.S."/>
        </authorList>
    </citation>
    <scope>NUCLEOTIDE SEQUENCE [LARGE SCALE GENOMIC DNA]</scope>
    <source>
        <strain evidence="3">JU1422</strain>
    </source>
</reference>
<dbReference type="AlphaFoldDB" id="A0A2G5VH95"/>
<evidence type="ECO:0000313" key="2">
    <source>
        <dbReference type="EMBL" id="PIC51148.1"/>
    </source>
</evidence>
<proteinExistence type="predicted"/>
<dbReference type="EMBL" id="PDUG01000001">
    <property type="protein sequence ID" value="PIC51148.1"/>
    <property type="molecule type" value="Genomic_DNA"/>
</dbReference>
<accession>A0A2G5VH95</accession>
<dbReference type="STRING" id="1611254.A0A2G5VH95"/>
<dbReference type="OrthoDB" id="206708at2759"/>